<evidence type="ECO:0000259" key="2">
    <source>
        <dbReference type="Pfam" id="PF09763"/>
    </source>
</evidence>
<dbReference type="InterPro" id="IPR019160">
    <property type="entry name" value="Sec3_CC"/>
</dbReference>
<dbReference type="InParanoid" id="J9DG89"/>
<dbReference type="GO" id="GO:0006887">
    <property type="term" value="P:exocytosis"/>
    <property type="evidence" value="ECO:0007669"/>
    <property type="project" value="InterPro"/>
</dbReference>
<keyword evidence="4" id="KW-1185">Reference proteome</keyword>
<reference evidence="3 4" key="1">
    <citation type="submission" date="2011-08" db="EMBL/GenBank/DDBJ databases">
        <authorList>
            <person name="Liu Z.J."/>
            <person name="Shi F.L."/>
            <person name="Lu J.Q."/>
            <person name="Li M."/>
            <person name="Wang Z.L."/>
        </authorList>
    </citation>
    <scope>NUCLEOTIDE SEQUENCE [LARGE SCALE GENOMIC DNA]</scope>
    <source>
        <strain evidence="3 4">USNM 41457</strain>
    </source>
</reference>
<feature type="domain" description="Exocyst complex component Sec3 coiled-coil" evidence="2">
    <location>
        <begin position="30"/>
        <end position="118"/>
    </location>
</feature>
<dbReference type="VEuPathDB" id="MicrosporidiaDB:EDEG_03848"/>
<reference evidence="4" key="2">
    <citation type="submission" date="2015-07" db="EMBL/GenBank/DDBJ databases">
        <title>Contrasting host-pathogen interactions and genome evolution in two generalist and specialist microsporidian pathogens of mosquitoes.</title>
        <authorList>
            <consortium name="The Broad Institute Genomics Platform"/>
            <consortium name="The Broad Institute Genome Sequencing Center for Infectious Disease"/>
            <person name="Cuomo C.A."/>
            <person name="Sanscrainte N.D."/>
            <person name="Goldberg J.M."/>
            <person name="Heiman D."/>
            <person name="Young S."/>
            <person name="Zeng Q."/>
            <person name="Becnel J.J."/>
            <person name="Birren B.W."/>
        </authorList>
    </citation>
    <scope>NUCLEOTIDE SEQUENCE [LARGE SCALE GENOMIC DNA]</scope>
    <source>
        <strain evidence="4">USNM 41457</strain>
    </source>
</reference>
<dbReference type="HOGENOM" id="CLU_041566_0_0_1"/>
<dbReference type="GO" id="GO:0005886">
    <property type="term" value="C:plasma membrane"/>
    <property type="evidence" value="ECO:0007669"/>
    <property type="project" value="TreeGrafter"/>
</dbReference>
<dbReference type="Pfam" id="PF09763">
    <property type="entry name" value="Sec3_CC"/>
    <property type="match status" value="1"/>
</dbReference>
<dbReference type="OrthoDB" id="27109at2759"/>
<sequence length="506" mass="60231">MRSEEIDRIFVDSEEKEYQDVLVSIDHYIKNSNEMIQRLEQINVEAHSFLDVYNLHRIQLQTLGNEIENIGLRNKQLKIEIQNATDVLNALEVLIKSVEIKKEHFDTLNDPNFHELANIRISLMILKEFNTELNIKIVSEQREKISTTIKMFLKKFILYLERIFETYENESTGELKIHSKIYDELKKLEFIINFCKHDHKDKFIIITQKYLNFAKNLYEAQFENHLGIILKALKRYTSPILGTKMPDIIQVLLESFSILIRSENAFVRRIFFDKKEFINDFIKNMFSDVSDIILDFLRDCFKNSKIITISSIFRNKDLTINFEGEKNEFYLFFQEKLSKLHLEFEQEYLNSIDIIWKNQSKQKTVTTVVSELINNKSSRPFTKNVVDYLIRKIKDLQRDTKGKIEFCLYRLKFIFDIRNIGEYALSETNIIEKELTEELEKEVVSYVLCAEEKKIKSKLKNIRALIKEISKDDESYRLYCEVIIKEILYKSISNEQLEAVNSFFNM</sequence>
<name>J9DG89_EDHAE</name>
<dbReference type="GO" id="GO:0005546">
    <property type="term" value="F:phosphatidylinositol-4,5-bisphosphate binding"/>
    <property type="evidence" value="ECO:0007669"/>
    <property type="project" value="TreeGrafter"/>
</dbReference>
<proteinExistence type="predicted"/>
<dbReference type="OMA" id="IRECEYD"/>
<protein>
    <recommendedName>
        <fullName evidence="2">Exocyst complex component Sec3 coiled-coil domain-containing protein</fullName>
    </recommendedName>
</protein>
<keyword evidence="1" id="KW-0175">Coiled coil</keyword>
<dbReference type="PANTHER" id="PTHR16092:SF14">
    <property type="entry name" value="EXOCYST COMPLEX COMPONENT 1 ISOFORM X1"/>
    <property type="match status" value="1"/>
</dbReference>
<dbReference type="EMBL" id="AFBI03000134">
    <property type="protein sequence ID" value="EJW01605.1"/>
    <property type="molecule type" value="Genomic_DNA"/>
</dbReference>
<dbReference type="GO" id="GO:0000145">
    <property type="term" value="C:exocyst"/>
    <property type="evidence" value="ECO:0007669"/>
    <property type="project" value="InterPro"/>
</dbReference>
<feature type="coiled-coil region" evidence="1">
    <location>
        <begin position="60"/>
        <end position="101"/>
    </location>
</feature>
<dbReference type="Proteomes" id="UP000003163">
    <property type="component" value="Unassembled WGS sequence"/>
</dbReference>
<comment type="caution">
    <text evidence="3">The sequence shown here is derived from an EMBL/GenBank/DDBJ whole genome shotgun (WGS) entry which is preliminary data.</text>
</comment>
<dbReference type="STRING" id="1003232.J9DG89"/>
<evidence type="ECO:0000256" key="1">
    <source>
        <dbReference type="SAM" id="Coils"/>
    </source>
</evidence>
<organism evidence="3 4">
    <name type="scientific">Edhazardia aedis (strain USNM 41457)</name>
    <name type="common">Microsporidian parasite</name>
    <dbReference type="NCBI Taxonomy" id="1003232"/>
    <lineage>
        <taxon>Eukaryota</taxon>
        <taxon>Fungi</taxon>
        <taxon>Fungi incertae sedis</taxon>
        <taxon>Microsporidia</taxon>
        <taxon>Edhazardia</taxon>
    </lineage>
</organism>
<evidence type="ECO:0000313" key="4">
    <source>
        <dbReference type="Proteomes" id="UP000003163"/>
    </source>
</evidence>
<gene>
    <name evidence="3" type="ORF">EDEG_03848</name>
</gene>
<dbReference type="PANTHER" id="PTHR16092">
    <property type="entry name" value="SEC3/SYNTAXIN-RELATED"/>
    <property type="match status" value="1"/>
</dbReference>
<dbReference type="AlphaFoldDB" id="J9DG89"/>
<dbReference type="GO" id="GO:0006893">
    <property type="term" value="P:Golgi to plasma membrane transport"/>
    <property type="evidence" value="ECO:0007669"/>
    <property type="project" value="TreeGrafter"/>
</dbReference>
<evidence type="ECO:0000313" key="3">
    <source>
        <dbReference type="EMBL" id="EJW01605.1"/>
    </source>
</evidence>
<accession>J9DG89</accession>